<keyword evidence="1" id="KW-0472">Membrane</keyword>
<keyword evidence="1" id="KW-0812">Transmembrane</keyword>
<keyword evidence="3" id="KW-1185">Reference proteome</keyword>
<accession>A0ABW9F870</accession>
<evidence type="ECO:0000313" key="2">
    <source>
        <dbReference type="EMBL" id="MFM1525454.1"/>
    </source>
</evidence>
<organism evidence="2 3">
    <name type="scientific">Helcococcus bovis</name>
    <dbReference type="NCBI Taxonomy" id="3153252"/>
    <lineage>
        <taxon>Bacteria</taxon>
        <taxon>Bacillati</taxon>
        <taxon>Bacillota</taxon>
        <taxon>Tissierellia</taxon>
        <taxon>Tissierellales</taxon>
        <taxon>Peptoniphilaceae</taxon>
        <taxon>Helcococcus</taxon>
    </lineage>
</organism>
<dbReference type="Proteomes" id="UP001629536">
    <property type="component" value="Unassembled WGS sequence"/>
</dbReference>
<reference evidence="2 3" key="1">
    <citation type="journal article" date="2024" name="Front. Microbiol.">
        <title>Pangenomic and biochemical analyses of Helcococcus ovis reveal widespread tetracycline resistance and a novel bacterial species, Helcococcus bovis.</title>
        <authorList>
            <person name="Cunha F."/>
            <person name="Zhai Y."/>
            <person name="Casaro S."/>
            <person name="Jones K.L."/>
            <person name="Hernandez M."/>
            <person name="Bisinotto R.S."/>
            <person name="Kariyawasam S."/>
            <person name="Brown M.B."/>
            <person name="Phillips A."/>
            <person name="Jeong K.C."/>
            <person name="Galvao K.N."/>
        </authorList>
    </citation>
    <scope>NUCLEOTIDE SEQUENCE [LARGE SCALE GENOMIC DNA]</scope>
    <source>
        <strain evidence="2 3">KG197</strain>
    </source>
</reference>
<dbReference type="EMBL" id="JBFNFH010000019">
    <property type="protein sequence ID" value="MFM1525454.1"/>
    <property type="molecule type" value="Genomic_DNA"/>
</dbReference>
<feature type="transmembrane region" description="Helical" evidence="1">
    <location>
        <begin position="24"/>
        <end position="50"/>
    </location>
</feature>
<gene>
    <name evidence="2" type="ORF">ABGF40_07185</name>
</gene>
<proteinExistence type="predicted"/>
<comment type="caution">
    <text evidence="2">The sequence shown here is derived from an EMBL/GenBank/DDBJ whole genome shotgun (WGS) entry which is preliminary data.</text>
</comment>
<sequence>MILIIFNKIIKNHKGGVQFIESAIVFPALLLFLSILFIISIKTFSAGLIVEKSYVESRELLYKTSNEFEIVKRINKEDISKTEINLQNFSKKFTTDEIKLNINENIFNNSIAVYKKDDKFLSTKKIYPSDIMRKLDFTKEVLNDIKDVKFRKYTLSGVFDSISGLADNIKNKIKK</sequence>
<dbReference type="RefSeq" id="WP_408126863.1">
    <property type="nucleotide sequence ID" value="NZ_JBFNFH010000019.1"/>
</dbReference>
<evidence type="ECO:0008006" key="4">
    <source>
        <dbReference type="Google" id="ProtNLM"/>
    </source>
</evidence>
<evidence type="ECO:0000313" key="3">
    <source>
        <dbReference type="Proteomes" id="UP001629536"/>
    </source>
</evidence>
<protein>
    <recommendedName>
        <fullName evidence="4">Pilus assembly protein</fullName>
    </recommendedName>
</protein>
<evidence type="ECO:0000256" key="1">
    <source>
        <dbReference type="SAM" id="Phobius"/>
    </source>
</evidence>
<name>A0ABW9F870_9FIRM</name>
<keyword evidence="1" id="KW-1133">Transmembrane helix</keyword>